<dbReference type="InterPro" id="IPR005149">
    <property type="entry name" value="Tscrpt_reg_PadR_N"/>
</dbReference>
<feature type="domain" description="Transcription regulator PadR C-terminal" evidence="3">
    <location>
        <begin position="99"/>
        <end position="174"/>
    </location>
</feature>
<sequence>MSKLRYPVPMSLRIALLGLLRASGPSSGYDLAKSFESTLNYVWQAGHSQIYPELVKMAADGLVTVEAEGARGRKVYAITQEGSAQLRGWLLEQTPSLTVRSEGALQAFLLPVLDPVDAVAALERLRERYVEKVAMLETLCDQHGSKAFGRYALDHGLRHARTTIEWVDDTIATISRDIGHGGSCDENVAD</sequence>
<evidence type="ECO:0000313" key="4">
    <source>
        <dbReference type="EMBL" id="GAA2664430.1"/>
    </source>
</evidence>
<accession>A0ABN3S2K1</accession>
<evidence type="ECO:0000313" key="5">
    <source>
        <dbReference type="Proteomes" id="UP001501666"/>
    </source>
</evidence>
<keyword evidence="5" id="KW-1185">Reference proteome</keyword>
<name>A0ABN3S2K1_9ACTN</name>
<evidence type="ECO:0000259" key="2">
    <source>
        <dbReference type="Pfam" id="PF03551"/>
    </source>
</evidence>
<protein>
    <submittedName>
        <fullName evidence="4">Transcriptional regulator PadR</fullName>
    </submittedName>
</protein>
<dbReference type="Proteomes" id="UP001501666">
    <property type="component" value="Unassembled WGS sequence"/>
</dbReference>
<proteinExistence type="predicted"/>
<dbReference type="Pfam" id="PF10400">
    <property type="entry name" value="Vir_act_alpha_C"/>
    <property type="match status" value="1"/>
</dbReference>
<dbReference type="InterPro" id="IPR036390">
    <property type="entry name" value="WH_DNA-bd_sf"/>
</dbReference>
<feature type="domain" description="Transcription regulator PadR N-terminal" evidence="2">
    <location>
        <begin position="16"/>
        <end position="87"/>
    </location>
</feature>
<evidence type="ECO:0000256" key="1">
    <source>
        <dbReference type="SAM" id="SignalP"/>
    </source>
</evidence>
<dbReference type="EMBL" id="BAAATE010000009">
    <property type="protein sequence ID" value="GAA2664430.1"/>
    <property type="molecule type" value="Genomic_DNA"/>
</dbReference>
<feature type="chain" id="PRO_5045201037" evidence="1">
    <location>
        <begin position="29"/>
        <end position="190"/>
    </location>
</feature>
<evidence type="ECO:0000259" key="3">
    <source>
        <dbReference type="Pfam" id="PF10400"/>
    </source>
</evidence>
<dbReference type="InterPro" id="IPR036388">
    <property type="entry name" value="WH-like_DNA-bd_sf"/>
</dbReference>
<dbReference type="PANTHER" id="PTHR43252">
    <property type="entry name" value="TRANSCRIPTIONAL REGULATOR YQJI"/>
    <property type="match status" value="1"/>
</dbReference>
<reference evidence="4 5" key="1">
    <citation type="journal article" date="2019" name="Int. J. Syst. Evol. Microbiol.">
        <title>The Global Catalogue of Microorganisms (GCM) 10K type strain sequencing project: providing services to taxonomists for standard genome sequencing and annotation.</title>
        <authorList>
            <consortium name="The Broad Institute Genomics Platform"/>
            <consortium name="The Broad Institute Genome Sequencing Center for Infectious Disease"/>
            <person name="Wu L."/>
            <person name="Ma J."/>
        </authorList>
    </citation>
    <scope>NUCLEOTIDE SEQUENCE [LARGE SCALE GENOMIC DNA]</scope>
    <source>
        <strain evidence="4 5">JCM 6835</strain>
    </source>
</reference>
<dbReference type="SUPFAM" id="SSF46785">
    <property type="entry name" value="Winged helix' DNA-binding domain"/>
    <property type="match status" value="1"/>
</dbReference>
<comment type="caution">
    <text evidence="4">The sequence shown here is derived from an EMBL/GenBank/DDBJ whole genome shotgun (WGS) entry which is preliminary data.</text>
</comment>
<keyword evidence="1" id="KW-0732">Signal</keyword>
<dbReference type="Gene3D" id="1.10.10.10">
    <property type="entry name" value="Winged helix-like DNA-binding domain superfamily/Winged helix DNA-binding domain"/>
    <property type="match status" value="1"/>
</dbReference>
<dbReference type="InterPro" id="IPR018309">
    <property type="entry name" value="Tscrpt_reg_PadR_C"/>
</dbReference>
<organism evidence="4 5">
    <name type="scientific">Nonomuraea recticatena</name>
    <dbReference type="NCBI Taxonomy" id="46178"/>
    <lineage>
        <taxon>Bacteria</taxon>
        <taxon>Bacillati</taxon>
        <taxon>Actinomycetota</taxon>
        <taxon>Actinomycetes</taxon>
        <taxon>Streptosporangiales</taxon>
        <taxon>Streptosporangiaceae</taxon>
        <taxon>Nonomuraea</taxon>
    </lineage>
</organism>
<feature type="signal peptide" evidence="1">
    <location>
        <begin position="1"/>
        <end position="28"/>
    </location>
</feature>
<dbReference type="Pfam" id="PF03551">
    <property type="entry name" value="PadR"/>
    <property type="match status" value="1"/>
</dbReference>
<gene>
    <name evidence="4" type="primary">padR</name>
    <name evidence="4" type="ORF">GCM10010412_039880</name>
</gene>
<dbReference type="PANTHER" id="PTHR43252:SF2">
    <property type="entry name" value="TRANSCRIPTION REGULATOR, PADR-LIKE FAMILY"/>
    <property type="match status" value="1"/>
</dbReference>